<sequence length="190" mass="21993">MINPFSHIQDILNRSSKEAARTLGREISVEHLMLSLISQNDSDVNKLLKGADISPMAFSGVLNSKLEKRVEETPADNVKENSHIPFSQITDSIIRDSIREANNYEHSKIVEPRHLLLAILRNDKNPVANWLSQLGLSYDRAIEMLYPTDKDDEQKTEESKDFKMEPQTQIQKPLMLTGRRKQRIWRWQVE</sequence>
<evidence type="ECO:0000256" key="2">
    <source>
        <dbReference type="SAM" id="MobiDB-lite"/>
    </source>
</evidence>
<feature type="compositionally biased region" description="Basic and acidic residues" evidence="2">
    <location>
        <begin position="148"/>
        <end position="164"/>
    </location>
</feature>
<organism evidence="4 5">
    <name type="scientific">Segatella copri</name>
    <dbReference type="NCBI Taxonomy" id="165179"/>
    <lineage>
        <taxon>Bacteria</taxon>
        <taxon>Pseudomonadati</taxon>
        <taxon>Bacteroidota</taxon>
        <taxon>Bacteroidia</taxon>
        <taxon>Bacteroidales</taxon>
        <taxon>Prevotellaceae</taxon>
        <taxon>Segatella</taxon>
    </lineage>
</organism>
<comment type="caution">
    <text evidence="4">The sequence shown here is derived from an EMBL/GenBank/DDBJ whole genome shotgun (WGS) entry which is preliminary data.</text>
</comment>
<feature type="domain" description="Clp R" evidence="3">
    <location>
        <begin position="1"/>
        <end position="151"/>
    </location>
</feature>
<evidence type="ECO:0000313" key="4">
    <source>
        <dbReference type="EMBL" id="RHK08860.1"/>
    </source>
</evidence>
<dbReference type="PROSITE" id="PS51903">
    <property type="entry name" value="CLP_R"/>
    <property type="match status" value="1"/>
</dbReference>
<dbReference type="InterPro" id="IPR036628">
    <property type="entry name" value="Clp_N_dom_sf"/>
</dbReference>
<accession>A0A3R6FVI5</accession>
<gene>
    <name evidence="4" type="ORF">DW079_12080</name>
</gene>
<protein>
    <recommendedName>
        <fullName evidence="3">Clp R domain-containing protein</fullName>
    </recommendedName>
</protein>
<dbReference type="Pfam" id="PF02861">
    <property type="entry name" value="Clp_N"/>
    <property type="match status" value="1"/>
</dbReference>
<dbReference type="EMBL" id="QRNB01000074">
    <property type="protein sequence ID" value="RHK08860.1"/>
    <property type="molecule type" value="Genomic_DNA"/>
</dbReference>
<dbReference type="Gene3D" id="1.10.1780.10">
    <property type="entry name" value="Clp, N-terminal domain"/>
    <property type="match status" value="1"/>
</dbReference>
<evidence type="ECO:0000313" key="5">
    <source>
        <dbReference type="Proteomes" id="UP000286211"/>
    </source>
</evidence>
<dbReference type="InterPro" id="IPR004176">
    <property type="entry name" value="Clp_R_N"/>
</dbReference>
<evidence type="ECO:0000259" key="3">
    <source>
        <dbReference type="PROSITE" id="PS51903"/>
    </source>
</evidence>
<dbReference type="SUPFAM" id="SSF81923">
    <property type="entry name" value="Double Clp-N motif"/>
    <property type="match status" value="1"/>
</dbReference>
<reference evidence="4 5" key="1">
    <citation type="submission" date="2018-08" db="EMBL/GenBank/DDBJ databases">
        <title>A genome reference for cultivated species of the human gut microbiota.</title>
        <authorList>
            <person name="Zou Y."/>
            <person name="Xue W."/>
            <person name="Luo G."/>
        </authorList>
    </citation>
    <scope>NUCLEOTIDE SEQUENCE [LARGE SCALE GENOMIC DNA]</scope>
    <source>
        <strain evidence="4 5">AF46-2NS</strain>
    </source>
</reference>
<proteinExistence type="predicted"/>
<dbReference type="Proteomes" id="UP000286211">
    <property type="component" value="Unassembled WGS sequence"/>
</dbReference>
<keyword evidence="1" id="KW-0677">Repeat</keyword>
<dbReference type="AlphaFoldDB" id="A0A3R6FVI5"/>
<evidence type="ECO:0000256" key="1">
    <source>
        <dbReference type="PROSITE-ProRule" id="PRU01251"/>
    </source>
</evidence>
<name>A0A3R6FVI5_9BACT</name>
<feature type="region of interest" description="Disordered" evidence="2">
    <location>
        <begin position="148"/>
        <end position="167"/>
    </location>
</feature>